<keyword evidence="4" id="KW-1185">Reference proteome</keyword>
<organism evidence="3 4">
    <name type="scientific">Marmota monax</name>
    <name type="common">Woodchuck</name>
    <dbReference type="NCBI Taxonomy" id="9995"/>
    <lineage>
        <taxon>Eukaryota</taxon>
        <taxon>Metazoa</taxon>
        <taxon>Chordata</taxon>
        <taxon>Craniata</taxon>
        <taxon>Vertebrata</taxon>
        <taxon>Euteleostomi</taxon>
        <taxon>Mammalia</taxon>
        <taxon>Eutheria</taxon>
        <taxon>Euarchontoglires</taxon>
        <taxon>Glires</taxon>
        <taxon>Rodentia</taxon>
        <taxon>Sciuromorpha</taxon>
        <taxon>Sciuridae</taxon>
        <taxon>Xerinae</taxon>
        <taxon>Marmotini</taxon>
        <taxon>Marmota</taxon>
    </lineage>
</organism>
<reference evidence="2" key="2">
    <citation type="submission" date="2020-08" db="EMBL/GenBank/DDBJ databases">
        <authorList>
            <person name="Shumante A."/>
            <person name="Zimin A.V."/>
            <person name="Puiu D."/>
            <person name="Salzberg S.L."/>
        </authorList>
    </citation>
    <scope>NUCLEOTIDE SEQUENCE</scope>
    <source>
        <strain evidence="2">WC2-LM</strain>
        <tissue evidence="2">Liver</tissue>
    </source>
</reference>
<dbReference type="EMBL" id="CABDUW010002640">
    <property type="protein sequence ID" value="VTJ87579.1"/>
    <property type="molecule type" value="Genomic_DNA"/>
</dbReference>
<evidence type="ECO:0000313" key="2">
    <source>
        <dbReference type="EMBL" id="KAF7468160.1"/>
    </source>
</evidence>
<name>A0A5E4D3F5_MARMO</name>
<dbReference type="AlphaFoldDB" id="A0A5E4D3F5"/>
<feature type="region of interest" description="Disordered" evidence="1">
    <location>
        <begin position="1"/>
        <end position="35"/>
    </location>
</feature>
<protein>
    <submittedName>
        <fullName evidence="3">Uncharacterized protein</fullName>
    </submittedName>
</protein>
<proteinExistence type="predicted"/>
<reference evidence="3 4" key="1">
    <citation type="submission" date="2019-04" db="EMBL/GenBank/DDBJ databases">
        <authorList>
            <person name="Alioto T."/>
            <person name="Alioto T."/>
        </authorList>
    </citation>
    <scope>NUCLEOTIDE SEQUENCE [LARGE SCALE GENOMIC DNA]</scope>
</reference>
<gene>
    <name evidence="2" type="ORF">GHT09_007850</name>
    <name evidence="3" type="ORF">MONAX_5E039187</name>
</gene>
<dbReference type="EMBL" id="WJEC01007772">
    <property type="protein sequence ID" value="KAF7468160.1"/>
    <property type="molecule type" value="Genomic_DNA"/>
</dbReference>
<dbReference type="Proteomes" id="UP000662637">
    <property type="component" value="Unassembled WGS sequence"/>
</dbReference>
<dbReference type="Proteomes" id="UP000335636">
    <property type="component" value="Unassembled WGS sequence"/>
</dbReference>
<sequence length="123" mass="13606">MIHPGLPTLPGLHDLTPGRAWASPEPRCARSQSYGPCTRDGIRGACRHSVRRKMLALKTGGSQRREWGKGARRTRKSVWLRGWNLGETSGGAKGVGSSFQQTFPGLWRDHRCCSLGFHELHSS</sequence>
<accession>A0A5E4D3F5</accession>
<evidence type="ECO:0000313" key="4">
    <source>
        <dbReference type="Proteomes" id="UP000335636"/>
    </source>
</evidence>
<evidence type="ECO:0000256" key="1">
    <source>
        <dbReference type="SAM" id="MobiDB-lite"/>
    </source>
</evidence>
<evidence type="ECO:0000313" key="3">
    <source>
        <dbReference type="EMBL" id="VTJ87579.1"/>
    </source>
</evidence>